<dbReference type="Proteomes" id="UP001186944">
    <property type="component" value="Unassembled WGS sequence"/>
</dbReference>
<feature type="transmembrane region" description="Helical" evidence="11">
    <location>
        <begin position="94"/>
        <end position="114"/>
    </location>
</feature>
<evidence type="ECO:0000256" key="4">
    <source>
        <dbReference type="ARBA" id="ARBA00022989"/>
    </source>
</evidence>
<feature type="domain" description="G-protein coupled receptors family 1 profile" evidence="12">
    <location>
        <begin position="73"/>
        <end position="334"/>
    </location>
</feature>
<name>A0AA89BSZ1_PINIB</name>
<evidence type="ECO:0000313" key="13">
    <source>
        <dbReference type="EMBL" id="KAK3094515.1"/>
    </source>
</evidence>
<evidence type="ECO:0000256" key="5">
    <source>
        <dbReference type="ARBA" id="ARBA00023040"/>
    </source>
</evidence>
<feature type="transmembrane region" description="Helical" evidence="11">
    <location>
        <begin position="279"/>
        <end position="298"/>
    </location>
</feature>
<dbReference type="PANTHER" id="PTHR24248">
    <property type="entry name" value="ADRENERGIC RECEPTOR-RELATED G-PROTEIN COUPLED RECEPTOR"/>
    <property type="match status" value="1"/>
</dbReference>
<keyword evidence="2" id="KW-1003">Cell membrane</keyword>
<gene>
    <name evidence="13" type="ORF">FSP39_002759</name>
</gene>
<evidence type="ECO:0000256" key="7">
    <source>
        <dbReference type="ARBA" id="ARBA00023157"/>
    </source>
</evidence>
<feature type="transmembrane region" description="Helical" evidence="11">
    <location>
        <begin position="218"/>
        <end position="243"/>
    </location>
</feature>
<dbReference type="Gene3D" id="1.20.1070.10">
    <property type="entry name" value="Rhodopsin 7-helix transmembrane proteins"/>
    <property type="match status" value="1"/>
</dbReference>
<evidence type="ECO:0000256" key="1">
    <source>
        <dbReference type="ARBA" id="ARBA00004651"/>
    </source>
</evidence>
<keyword evidence="14" id="KW-1185">Reference proteome</keyword>
<dbReference type="SUPFAM" id="SSF81321">
    <property type="entry name" value="Family A G protein-coupled receptor-like"/>
    <property type="match status" value="1"/>
</dbReference>
<evidence type="ECO:0000256" key="6">
    <source>
        <dbReference type="ARBA" id="ARBA00023136"/>
    </source>
</evidence>
<keyword evidence="6 11" id="KW-0472">Membrane</keyword>
<evidence type="ECO:0000256" key="9">
    <source>
        <dbReference type="ARBA" id="ARBA00023224"/>
    </source>
</evidence>
<dbReference type="InterPro" id="IPR017452">
    <property type="entry name" value="GPCR_Rhodpsn_7TM"/>
</dbReference>
<dbReference type="AlphaFoldDB" id="A0AA89BSZ1"/>
<dbReference type="Pfam" id="PF00001">
    <property type="entry name" value="7tm_1"/>
    <property type="match status" value="1"/>
</dbReference>
<keyword evidence="3 10" id="KW-0812">Transmembrane</keyword>
<evidence type="ECO:0000256" key="8">
    <source>
        <dbReference type="ARBA" id="ARBA00023170"/>
    </source>
</evidence>
<evidence type="ECO:0000256" key="2">
    <source>
        <dbReference type="ARBA" id="ARBA00022475"/>
    </source>
</evidence>
<keyword evidence="5 10" id="KW-0297">G-protein coupled receptor</keyword>
<feature type="transmembrane region" description="Helical" evidence="11">
    <location>
        <begin position="58"/>
        <end position="82"/>
    </location>
</feature>
<comment type="subcellular location">
    <subcellularLocation>
        <location evidence="1">Cell membrane</location>
        <topology evidence="1">Multi-pass membrane protein</topology>
    </subcellularLocation>
</comment>
<sequence>MKPTDIKLYSNDSYVFPGMYNFTTNTSTDQLTSGLNCDVILADKAPPPPVYSKEVSTFIGAVLSVFPLVTLSGNSLVIIAVFTHKRLRTITNAFVVSLSVADFLVALLVMPFAVYQQFNDKKWGLGHYMCKIVTCLDIMTTTSSIMHLSCLAVDRYLAICRPFVHERLTNRIVCAMLTSCWILPMFISFLPILNEWNLIGIEDVHTCMFGEYDTHCGLIVNIPFALICSTIAFYIPAIFMIICNIKIYLAARKQAHHIRTLEASLHKHNKRKLKQETKAAKTIGIIMGCFCVCWFPFFIVNVIDPLIGHKITYVPWTIALWLGYLNSMLNPFLYYNFNRSFKTAFNRLLTCKVCQGVREFEETDPPSTTSYHNGTGHHCNALLPTEMSTLTLCH</sequence>
<feature type="transmembrane region" description="Helical" evidence="11">
    <location>
        <begin position="126"/>
        <end position="151"/>
    </location>
</feature>
<evidence type="ECO:0000256" key="10">
    <source>
        <dbReference type="RuleBase" id="RU000688"/>
    </source>
</evidence>
<evidence type="ECO:0000259" key="12">
    <source>
        <dbReference type="PROSITE" id="PS50262"/>
    </source>
</evidence>
<dbReference type="SMART" id="SM01381">
    <property type="entry name" value="7TM_GPCR_Srsx"/>
    <property type="match status" value="1"/>
</dbReference>
<proteinExistence type="inferred from homology"/>
<dbReference type="EMBL" id="VSWD01000008">
    <property type="protein sequence ID" value="KAK3094515.1"/>
    <property type="molecule type" value="Genomic_DNA"/>
</dbReference>
<organism evidence="13 14">
    <name type="scientific">Pinctada imbricata</name>
    <name type="common">Atlantic pearl-oyster</name>
    <name type="synonym">Pinctada martensii</name>
    <dbReference type="NCBI Taxonomy" id="66713"/>
    <lineage>
        <taxon>Eukaryota</taxon>
        <taxon>Metazoa</taxon>
        <taxon>Spiralia</taxon>
        <taxon>Lophotrochozoa</taxon>
        <taxon>Mollusca</taxon>
        <taxon>Bivalvia</taxon>
        <taxon>Autobranchia</taxon>
        <taxon>Pteriomorphia</taxon>
        <taxon>Pterioida</taxon>
        <taxon>Pterioidea</taxon>
        <taxon>Pteriidae</taxon>
        <taxon>Pinctada</taxon>
    </lineage>
</organism>
<keyword evidence="4 11" id="KW-1133">Transmembrane helix</keyword>
<dbReference type="PROSITE" id="PS00237">
    <property type="entry name" value="G_PROTEIN_RECEP_F1_1"/>
    <property type="match status" value="1"/>
</dbReference>
<dbReference type="PROSITE" id="PS50262">
    <property type="entry name" value="G_PROTEIN_RECEP_F1_2"/>
    <property type="match status" value="1"/>
</dbReference>
<dbReference type="InterPro" id="IPR000276">
    <property type="entry name" value="GPCR_Rhodpsn"/>
</dbReference>
<evidence type="ECO:0000256" key="3">
    <source>
        <dbReference type="ARBA" id="ARBA00022692"/>
    </source>
</evidence>
<dbReference type="CDD" id="cd15056">
    <property type="entry name" value="7tmA_5-HT4"/>
    <property type="match status" value="1"/>
</dbReference>
<dbReference type="GO" id="GO:0004930">
    <property type="term" value="F:G protein-coupled receptor activity"/>
    <property type="evidence" value="ECO:0007669"/>
    <property type="project" value="UniProtKB-KW"/>
</dbReference>
<feature type="transmembrane region" description="Helical" evidence="11">
    <location>
        <begin position="318"/>
        <end position="337"/>
    </location>
</feature>
<keyword evidence="7" id="KW-1015">Disulfide bond</keyword>
<dbReference type="GO" id="GO:0005886">
    <property type="term" value="C:plasma membrane"/>
    <property type="evidence" value="ECO:0007669"/>
    <property type="project" value="UniProtKB-SubCell"/>
</dbReference>
<comment type="similarity">
    <text evidence="10">Belongs to the G-protein coupled receptor 1 family.</text>
</comment>
<keyword evidence="9 10" id="KW-0807">Transducer</keyword>
<dbReference type="FunFam" id="1.20.1070.10:FF:000523">
    <property type="entry name" value="5-hydroxytryptamine receptor 2B"/>
    <property type="match status" value="1"/>
</dbReference>
<evidence type="ECO:0000313" key="14">
    <source>
        <dbReference type="Proteomes" id="UP001186944"/>
    </source>
</evidence>
<comment type="caution">
    <text evidence="13">The sequence shown here is derived from an EMBL/GenBank/DDBJ whole genome shotgun (WGS) entry which is preliminary data.</text>
</comment>
<keyword evidence="8 10" id="KW-0675">Receptor</keyword>
<dbReference type="GO" id="GO:0071880">
    <property type="term" value="P:adenylate cyclase-activating adrenergic receptor signaling pathway"/>
    <property type="evidence" value="ECO:0007669"/>
    <property type="project" value="TreeGrafter"/>
</dbReference>
<feature type="transmembrane region" description="Helical" evidence="11">
    <location>
        <begin position="172"/>
        <end position="193"/>
    </location>
</feature>
<protein>
    <recommendedName>
        <fullName evidence="12">G-protein coupled receptors family 1 profile domain-containing protein</fullName>
    </recommendedName>
</protein>
<dbReference type="GO" id="GO:0043410">
    <property type="term" value="P:positive regulation of MAPK cascade"/>
    <property type="evidence" value="ECO:0007669"/>
    <property type="project" value="TreeGrafter"/>
</dbReference>
<dbReference type="PANTHER" id="PTHR24248:SF66">
    <property type="entry name" value="OCTOPAMINE RECEPTOR BETA-3R"/>
    <property type="match status" value="1"/>
</dbReference>
<dbReference type="PRINTS" id="PR00237">
    <property type="entry name" value="GPCRRHODOPSN"/>
</dbReference>
<accession>A0AA89BSZ1</accession>
<reference evidence="13" key="1">
    <citation type="submission" date="2019-08" db="EMBL/GenBank/DDBJ databases">
        <title>The improved chromosome-level genome for the pearl oyster Pinctada fucata martensii using PacBio sequencing and Hi-C.</title>
        <authorList>
            <person name="Zheng Z."/>
        </authorList>
    </citation>
    <scope>NUCLEOTIDE SEQUENCE</scope>
    <source>
        <strain evidence="13">ZZ-2019</strain>
        <tissue evidence="13">Adductor muscle</tissue>
    </source>
</reference>
<evidence type="ECO:0000256" key="11">
    <source>
        <dbReference type="SAM" id="Phobius"/>
    </source>
</evidence>